<evidence type="ECO:0000313" key="2">
    <source>
        <dbReference type="EMBL" id="CAD8082490.1"/>
    </source>
</evidence>
<comment type="caution">
    <text evidence="2">The sequence shown here is derived from an EMBL/GenBank/DDBJ whole genome shotgun (WGS) entry which is preliminary data.</text>
</comment>
<dbReference type="EMBL" id="CAJJDN010000043">
    <property type="protein sequence ID" value="CAD8082490.1"/>
    <property type="molecule type" value="Genomic_DNA"/>
</dbReference>
<feature type="transmembrane region" description="Helical" evidence="1">
    <location>
        <begin position="1336"/>
        <end position="1363"/>
    </location>
</feature>
<dbReference type="PANTHER" id="PTHR31600:SF2">
    <property type="entry name" value="GAMETE ENRICHED GENE 10 PROTEIN-RELATED"/>
    <property type="match status" value="1"/>
</dbReference>
<feature type="transmembrane region" description="Helical" evidence="1">
    <location>
        <begin position="1156"/>
        <end position="1179"/>
    </location>
</feature>
<keyword evidence="1" id="KW-0812">Transmembrane</keyword>
<reference evidence="2" key="1">
    <citation type="submission" date="2021-01" db="EMBL/GenBank/DDBJ databases">
        <authorList>
            <consortium name="Genoscope - CEA"/>
            <person name="William W."/>
        </authorList>
    </citation>
    <scope>NUCLEOTIDE SEQUENCE</scope>
</reference>
<evidence type="ECO:0008006" key="4">
    <source>
        <dbReference type="Google" id="ProtNLM"/>
    </source>
</evidence>
<sequence length="1669" mass="199374">MHYWFEIKPVFALILLYGLVFTLFKTFLRALQIKAFFKVTKDLKQLELKIQVFREFQKTNQIVNKIGDLIYFGHIYHHLANKCRNQYSEFGMRCFCTMKITFDSKLQKDIRKTIQAIRNHRSSFTKLMIKSLYETLIQGQQKDIELRFVYAQFLYFKMKNKIQAYEQIMQIKNKRMSIHLQLRMALMSSIAKENVNDLNSLAYHSFLDFEQVVDMEETVSYIYQVIIRLLSLYSSFWRRLNRNQQVEEIQIEINKDIDQEIKNCNKLWKNLIKHEVRVKQQDVIISFLNKRLKWKFVYFWYRLFILNKKIRLTQIESISSATLHQEIVNEDSDSDYDIKAYEQFNSSKPFNHMSLIIHSLLNGQILRCSQSCKELLEFDNLKSISQLIPEVLQRNHQNAIKQLLYYGKSRTLYKSRKIFVRHAQGYVIQARKYLKWSLDQSNQINFITMIRPIIRLEQINYIILNGDWEVDAVTKPLFKVLDQKICLLLLCTGLFQFSKFAHYLDSDDITRFKLTQKSRSLNMTQSKFYNQIDSINQNNLTNSQKAKVIEKQQMESDDQLFTFFGEDNIEYFNTDNTFTNKRIFKMVDEQHVKLTLRIPRKIHQLSQEYEQLKISTFQDAIQQTGTTNTLYKQKTRLIFRNNDNKIKINKLLLFRRLYDFNQRVMKIMFDNLKDLFDKYCSQNRLLEKIIKLDATILFTKTISMDKSTIIKINKYEIFEYHQRQFRETHNVLAESRMKQSRPTLVEIYMDPRIFGIHQQVNNSEVDSNRIDQNKSFLTEGQIFPEFVQYHPTEVTLKHENNIFFKQDNNKVSKNIKEMSFFIFFNRIMIFTLYLLAGIAFVKGPSLTQHAKIYSEIQQLQQISRLSLCIIQTYEYALDIYLFDQQNSTDIDMQHYLQQKSNLLQQQSQFINESLKGQEFIEILFGYQMLDQPISDLVAQFMAILNQWHKSDWQVINSQFNMLDEFRSIIIPHIQSGLLDCYSQQYNNQMNRLMEYQQFAIFEIVITICLTLFFVIANQCLILNVIKKNQVFIYLKQTIIKSFHLLSKQQIATSIQYIAWLKLQLKFLIDLETMKFLNQKTTQISNCDVLTKYDNQEQINNSEVDSNRIDQNKSFLTEGQIFPEFVQYHPTEVTLKHENNIFFKQDNNKVSKNIKEMSFFIFFNRIMIFTLYLLAGIAFVKGPSLTQHAKIYSEIQQLQQISRLSLCIIQTYEYALDIYLFDQQNSTDIDMQHYLQQKSNLLQQQSQFINESLKGQEFIEILFGYQMLDQPISDLVAQFMAILNQWHKSDWQVINSQFNMLDEFRSIIIPHIQSGLLDCYSQQYNNQMNRLMEYQQFAIFEIVITICLTLFFVIANQCLILNVIKKNQVFIYLKQTIIKSFHLLSKQQIATSIQYIAWLKLQLKFLIDLETMKFLNQKTTQISNCDVLTKYDNQEQSVQINTKTNSYIGSNHWLQIKVTFMMYYFLSSMIISSFFFYYLVFLQDFQSGALSIFNENQFVKNPHHLYSMVSIKELYIYQYINNSNQFIKQIKQNVEKFIDQIDDESNEIYQTNIDEVFQMFYGNYCELLLELSPNTTINEYDQCKYKLSGAFTRGLNQYYLLLSQIALSLINPNDTRYDQPNINTIFEFSEVQENAYEIEQLTLKIWCDQYFIYADDEMYLDILLMQYICQ</sequence>
<proteinExistence type="predicted"/>
<dbReference type="OrthoDB" id="309946at2759"/>
<keyword evidence="3" id="KW-1185">Reference proteome</keyword>
<dbReference type="InterPro" id="IPR052994">
    <property type="entry name" value="Tiny_macrocysts_regulators"/>
</dbReference>
<feature type="transmembrane region" description="Helical" evidence="1">
    <location>
        <begin position="998"/>
        <end position="1016"/>
    </location>
</feature>
<evidence type="ECO:0000313" key="3">
    <source>
        <dbReference type="Proteomes" id="UP000692954"/>
    </source>
</evidence>
<gene>
    <name evidence="2" type="ORF">PSON_ATCC_30995.1.T0430221</name>
</gene>
<feature type="transmembrane region" description="Helical" evidence="1">
    <location>
        <begin position="1460"/>
        <end position="1480"/>
    </location>
</feature>
<dbReference type="PANTHER" id="PTHR31600">
    <property type="entry name" value="TINY MACROCYSTS PROTEIN B-RELATED"/>
    <property type="match status" value="1"/>
</dbReference>
<evidence type="ECO:0000256" key="1">
    <source>
        <dbReference type="SAM" id="Phobius"/>
    </source>
</evidence>
<name>A0A8S1MQP4_9CILI</name>
<accession>A0A8S1MQP4</accession>
<dbReference type="Proteomes" id="UP000692954">
    <property type="component" value="Unassembled WGS sequence"/>
</dbReference>
<organism evidence="2 3">
    <name type="scientific">Paramecium sonneborni</name>
    <dbReference type="NCBI Taxonomy" id="65129"/>
    <lineage>
        <taxon>Eukaryota</taxon>
        <taxon>Sar</taxon>
        <taxon>Alveolata</taxon>
        <taxon>Ciliophora</taxon>
        <taxon>Intramacronucleata</taxon>
        <taxon>Oligohymenophorea</taxon>
        <taxon>Peniculida</taxon>
        <taxon>Parameciidae</taxon>
        <taxon>Paramecium</taxon>
    </lineage>
</organism>
<protein>
    <recommendedName>
        <fullName evidence="4">Transmembrane protein</fullName>
    </recommendedName>
</protein>
<keyword evidence="1" id="KW-1133">Transmembrane helix</keyword>
<keyword evidence="1" id="KW-0472">Membrane</keyword>